<dbReference type="PANTHER" id="PTHR42953:SF1">
    <property type="entry name" value="METAL-BINDING PROTEIN HI_0362-RELATED"/>
    <property type="match status" value="1"/>
</dbReference>
<dbReference type="InterPro" id="IPR006127">
    <property type="entry name" value="ZnuA-like"/>
</dbReference>
<keyword evidence="2 5" id="KW-0813">Transport</keyword>
<dbReference type="Proteomes" id="UP000324678">
    <property type="component" value="Chromosome"/>
</dbReference>
<feature type="compositionally biased region" description="Acidic residues" evidence="6">
    <location>
        <begin position="150"/>
        <end position="161"/>
    </location>
</feature>
<evidence type="ECO:0000313" key="9">
    <source>
        <dbReference type="Proteomes" id="UP000324678"/>
    </source>
</evidence>
<organism evidence="8 9">
    <name type="scientific">Agromyces intestinalis</name>
    <dbReference type="NCBI Taxonomy" id="2592652"/>
    <lineage>
        <taxon>Bacteria</taxon>
        <taxon>Bacillati</taxon>
        <taxon>Actinomycetota</taxon>
        <taxon>Actinomycetes</taxon>
        <taxon>Micrococcales</taxon>
        <taxon>Microbacteriaceae</taxon>
        <taxon>Agromyces</taxon>
    </lineage>
</organism>
<accession>A0A5C1YHL4</accession>
<evidence type="ECO:0000256" key="3">
    <source>
        <dbReference type="ARBA" id="ARBA00022723"/>
    </source>
</evidence>
<dbReference type="AlphaFoldDB" id="A0A5C1YHL4"/>
<evidence type="ECO:0000256" key="6">
    <source>
        <dbReference type="SAM" id="MobiDB-lite"/>
    </source>
</evidence>
<reference evidence="8 9" key="1">
    <citation type="submission" date="2019-09" db="EMBL/GenBank/DDBJ databases">
        <title>Genome sequencing of strain KACC 19306.</title>
        <authorList>
            <person name="Heo J."/>
            <person name="Kim S.-J."/>
            <person name="Kim J.-S."/>
            <person name="Hong S.-B."/>
            <person name="Kwon S.-W."/>
        </authorList>
    </citation>
    <scope>NUCLEOTIDE SEQUENCE [LARGE SCALE GENOMIC DNA]</scope>
    <source>
        <strain evidence="8 9">KACC 19306</strain>
    </source>
</reference>
<dbReference type="SUPFAM" id="SSF53807">
    <property type="entry name" value="Helical backbone' metal receptor"/>
    <property type="match status" value="1"/>
</dbReference>
<evidence type="ECO:0000256" key="1">
    <source>
        <dbReference type="ARBA" id="ARBA00004196"/>
    </source>
</evidence>
<dbReference type="Gene3D" id="3.40.50.1980">
    <property type="entry name" value="Nitrogenase molybdenum iron protein domain"/>
    <property type="match status" value="2"/>
</dbReference>
<evidence type="ECO:0000313" key="8">
    <source>
        <dbReference type="EMBL" id="QEO14579.1"/>
    </source>
</evidence>
<gene>
    <name evidence="8" type="ORF">FLP10_09215</name>
</gene>
<sequence>MAPDFSRDPVRRASHRSGRLLATTALAGAAALVLAGCAGGEASGGSGDRPQIVATTTQVADFARELVGDQAEVTQLLEPGQSAHSFDPSAGQLLAISRADAVLVNGAGLETWLDDALDSAGFDGPVVDASQGVELFGTDDHDHDEHAEDEHAEEPADEASDHDDHDDHDHDHADGNPHIWTSPANATRMVENLADGLAEVPGIDADAVRTAEAGYTARLADLDAWIRENVEQVPVEQRLLVTNHDAFTYFLHEYDITLVGSVIPSFDDNAEPSAAEIDDLVEKIRATGVQAVFAEQAISPKTAATIAREAGVTVYSGDDALYGDALGAAGTEGATYLGSTVHNVRLMLESWGVEASEPPASLRG</sequence>
<dbReference type="InterPro" id="IPR006128">
    <property type="entry name" value="Lipoprotein_PsaA-like"/>
</dbReference>
<evidence type="ECO:0000256" key="5">
    <source>
        <dbReference type="RuleBase" id="RU003512"/>
    </source>
</evidence>
<feature type="chain" id="PRO_5038362290" evidence="7">
    <location>
        <begin position="36"/>
        <end position="364"/>
    </location>
</feature>
<feature type="compositionally biased region" description="Basic and acidic residues" evidence="6">
    <location>
        <begin position="138"/>
        <end position="149"/>
    </location>
</feature>
<dbReference type="OrthoDB" id="9810636at2"/>
<keyword evidence="4 7" id="KW-0732">Signal</keyword>
<comment type="similarity">
    <text evidence="5">Belongs to the bacterial solute-binding protein 9 family.</text>
</comment>
<feature type="signal peptide" evidence="7">
    <location>
        <begin position="1"/>
        <end position="35"/>
    </location>
</feature>
<dbReference type="GO" id="GO:0046872">
    <property type="term" value="F:metal ion binding"/>
    <property type="evidence" value="ECO:0007669"/>
    <property type="project" value="UniProtKB-KW"/>
</dbReference>
<dbReference type="InterPro" id="IPR050492">
    <property type="entry name" value="Bact_metal-bind_prot9"/>
</dbReference>
<dbReference type="EMBL" id="CP043505">
    <property type="protein sequence ID" value="QEO14579.1"/>
    <property type="molecule type" value="Genomic_DNA"/>
</dbReference>
<dbReference type="RefSeq" id="WP_149160598.1">
    <property type="nucleotide sequence ID" value="NZ_CP043505.1"/>
</dbReference>
<feature type="region of interest" description="Disordered" evidence="6">
    <location>
        <begin position="136"/>
        <end position="182"/>
    </location>
</feature>
<dbReference type="PANTHER" id="PTHR42953">
    <property type="entry name" value="HIGH-AFFINITY ZINC UPTAKE SYSTEM PROTEIN ZNUA-RELATED"/>
    <property type="match status" value="1"/>
</dbReference>
<keyword evidence="9" id="KW-1185">Reference proteome</keyword>
<dbReference type="KEGG" id="ail:FLP10_09215"/>
<comment type="subcellular location">
    <subcellularLocation>
        <location evidence="1">Cell envelope</location>
    </subcellularLocation>
</comment>
<keyword evidence="3" id="KW-0479">Metal-binding</keyword>
<protein>
    <submittedName>
        <fullName evidence="8">Zinc ABC transporter substrate-binding protein</fullName>
    </submittedName>
</protein>
<dbReference type="Pfam" id="PF01297">
    <property type="entry name" value="ZnuA"/>
    <property type="match status" value="1"/>
</dbReference>
<evidence type="ECO:0000256" key="2">
    <source>
        <dbReference type="ARBA" id="ARBA00022448"/>
    </source>
</evidence>
<evidence type="ECO:0000256" key="4">
    <source>
        <dbReference type="ARBA" id="ARBA00022729"/>
    </source>
</evidence>
<feature type="compositionally biased region" description="Basic and acidic residues" evidence="6">
    <location>
        <begin position="162"/>
        <end position="175"/>
    </location>
</feature>
<dbReference type="GO" id="GO:0007155">
    <property type="term" value="P:cell adhesion"/>
    <property type="evidence" value="ECO:0007669"/>
    <property type="project" value="InterPro"/>
</dbReference>
<dbReference type="InterPro" id="IPR006129">
    <property type="entry name" value="AdhesinB"/>
</dbReference>
<evidence type="ECO:0000256" key="7">
    <source>
        <dbReference type="SAM" id="SignalP"/>
    </source>
</evidence>
<dbReference type="GO" id="GO:0030001">
    <property type="term" value="P:metal ion transport"/>
    <property type="evidence" value="ECO:0007669"/>
    <property type="project" value="InterPro"/>
</dbReference>
<name>A0A5C1YHL4_9MICO</name>
<dbReference type="PRINTS" id="PR00690">
    <property type="entry name" value="ADHESNFAMILY"/>
</dbReference>
<dbReference type="GO" id="GO:0030313">
    <property type="term" value="C:cell envelope"/>
    <property type="evidence" value="ECO:0007669"/>
    <property type="project" value="UniProtKB-SubCell"/>
</dbReference>
<dbReference type="PRINTS" id="PR00691">
    <property type="entry name" value="ADHESINB"/>
</dbReference>
<proteinExistence type="inferred from homology"/>